<accession>M4ZB26</accession>
<proteinExistence type="predicted"/>
<evidence type="ECO:0000313" key="2">
    <source>
        <dbReference type="Proteomes" id="UP000011841"/>
    </source>
</evidence>
<name>M4ZB26_9BRAD</name>
<dbReference type="eggNOG" id="ENOG5030XXU">
    <property type="taxonomic scope" value="Bacteria"/>
</dbReference>
<reference evidence="1 2" key="1">
    <citation type="journal article" date="2013" name="Appl. Environ. Microbiol.">
        <title>Genome analysis suggests that the soil oligotrophic bacterium Agromonas oligotrophica (Bradyrhizobium oligotrophicum) is a nitrogen-fixing symbiont of Aeschynomene indica.</title>
        <authorList>
            <person name="Okubo T."/>
            <person name="Fukushima S."/>
            <person name="Itakura M."/>
            <person name="Oshima K."/>
            <person name="Longtonglang A."/>
            <person name="Teaumroong N."/>
            <person name="Mitsui H."/>
            <person name="Hattori M."/>
            <person name="Hattori R."/>
            <person name="Hattori T."/>
            <person name="Minamisawa K."/>
        </authorList>
    </citation>
    <scope>NUCLEOTIDE SEQUENCE [LARGE SCALE GENOMIC DNA]</scope>
    <source>
        <strain evidence="1 2">S58</strain>
    </source>
</reference>
<dbReference type="AlphaFoldDB" id="M4ZB26"/>
<dbReference type="Proteomes" id="UP000011841">
    <property type="component" value="Chromosome"/>
</dbReference>
<dbReference type="HOGENOM" id="CLU_1863640_0_0_5"/>
<organism evidence="1 2">
    <name type="scientific">Bradyrhizobium oligotrophicum S58</name>
    <dbReference type="NCBI Taxonomy" id="1245469"/>
    <lineage>
        <taxon>Bacteria</taxon>
        <taxon>Pseudomonadati</taxon>
        <taxon>Pseudomonadota</taxon>
        <taxon>Alphaproteobacteria</taxon>
        <taxon>Hyphomicrobiales</taxon>
        <taxon>Nitrobacteraceae</taxon>
        <taxon>Bradyrhizobium</taxon>
    </lineage>
</organism>
<dbReference type="STRING" id="1245469.S58_46250"/>
<protein>
    <submittedName>
        <fullName evidence="1">Uncharacterized protein</fullName>
    </submittedName>
</protein>
<keyword evidence="2" id="KW-1185">Reference proteome</keyword>
<dbReference type="KEGG" id="aol:S58_46250"/>
<dbReference type="PROSITE" id="PS51257">
    <property type="entry name" value="PROKAR_LIPOPROTEIN"/>
    <property type="match status" value="1"/>
</dbReference>
<dbReference type="PATRIC" id="fig|1245469.3.peg.4732"/>
<sequence>MTRRVSDEAGAVGMGTTNWRPAAVILLLLSGCASGGPASFMSEDNRGISYTDDRGVSNQPFPANYRTEIVSYLRTYLNNPVGVRDGVLAEPVQRTVGGRQRYISCLRYAARESDGSYRPAKERAAVYVDGRFDRLIEDAGELCAGSSYQAFPELAGLTR</sequence>
<evidence type="ECO:0000313" key="1">
    <source>
        <dbReference type="EMBL" id="BAM90606.1"/>
    </source>
</evidence>
<gene>
    <name evidence="1" type="ORF">S58_46250</name>
</gene>
<dbReference type="EMBL" id="AP012603">
    <property type="protein sequence ID" value="BAM90606.1"/>
    <property type="molecule type" value="Genomic_DNA"/>
</dbReference>